<feature type="domain" description="DUF7164" evidence="3">
    <location>
        <begin position="545"/>
        <end position="845"/>
    </location>
</feature>
<evidence type="ECO:0000256" key="2">
    <source>
        <dbReference type="SAM" id="Coils"/>
    </source>
</evidence>
<sequence length="849" mass="98016">MQRRLLCVSQLRSICLRHLSFSDPLTKTAESEVTLPDLFVRLVAGTTVLYESDIAKETLNPTWPPVELDEHLGNTISPYEYLQDTLFELIVYRHTSNKAVGRDAYIALKEEDENEDDDEAPLSMDHEEMDGRHDMKSFEEVLRFTVRLDALEQLNCDYRELYGLPLNTLILGFQLDKDSEQYFVQRDIMLHLVQSGTLVNRRRKEAPARESKYSLRTAAQLLKTNIGLLVEIEQRKNAVEAKRELIEQKLTPTAVATEMEHRRLQLQNTIIRLRKEVEERKQVQSRVKSVVKVEKQLLTFDERIPRTLTHLIDINNKTKEEHSGIWERRTEVLKIAHKIRSKQAHLVVQLHEIYPISYVGAGEYCIGGVKFMNADITNGKDDEMLSTALGYIAHFVFMLAKYLDVNLRYTIVHYSSKSYMRDDVNDAMTEYPLYKRGVEKERFEKAFVFLKKDAEQLLMARGIEYTSNSPILVRLKALVDAELAWLQANSLTRQILMLKCTTRRVLVAAGVSCLLACSLVLYMLNTEAMTELEIAESQPHRHDFVRAAVIFLPTKDNERFLSEFRWFHRSWVEMLQYQPENWRTDIVVFSDGPVPLIDELNCTSVPRTSRTEPNKCVGVQNYTKLQNETFTYAYADSVNVLAVENPATDGYDWILRTDIDTFLTPAFSTWKPEKFAVGLGGYCGPGTCERLGRISLDLNLTESTVHNIGSTWYGPAKVLKECAKLSISTMFYLRDHEFTDEEKSPKYGVKGWPTWHYGVMTMYSGHIAINHCTRDIGFEKRTDHLDFASSSDESPFDHAHLHTWQNNDRFSKFVFHYQGYPNEKLENLNLSVISDYAMYMALDSQPKKA</sequence>
<dbReference type="AlphaFoldDB" id="A0A1V9Z010"/>
<keyword evidence="1 2" id="KW-0175">Coiled coil</keyword>
<dbReference type="PANTHER" id="PTHR15157">
    <property type="entry name" value="UV RADIATION RESISTANCE-ASSOCIATED GENE PROTEIN"/>
    <property type="match status" value="1"/>
</dbReference>
<dbReference type="OrthoDB" id="72772at2759"/>
<dbReference type="PANTHER" id="PTHR15157:SF5">
    <property type="entry name" value="UV RADIATION RESISTANCE-ASSOCIATED GENE PROTEIN"/>
    <property type="match status" value="1"/>
</dbReference>
<organism evidence="4 5">
    <name type="scientific">Thraustotheca clavata</name>
    <dbReference type="NCBI Taxonomy" id="74557"/>
    <lineage>
        <taxon>Eukaryota</taxon>
        <taxon>Sar</taxon>
        <taxon>Stramenopiles</taxon>
        <taxon>Oomycota</taxon>
        <taxon>Saprolegniomycetes</taxon>
        <taxon>Saprolegniales</taxon>
        <taxon>Achlyaceae</taxon>
        <taxon>Thraustotheca</taxon>
    </lineage>
</organism>
<comment type="caution">
    <text evidence="4">The sequence shown here is derived from an EMBL/GenBank/DDBJ whole genome shotgun (WGS) entry which is preliminary data.</text>
</comment>
<dbReference type="Pfam" id="PF10186">
    <property type="entry name" value="ATG14"/>
    <property type="match status" value="1"/>
</dbReference>
<feature type="coiled-coil region" evidence="2">
    <location>
        <begin position="229"/>
        <end position="276"/>
    </location>
</feature>
<reference evidence="4 5" key="1">
    <citation type="journal article" date="2014" name="Genome Biol. Evol.">
        <title>The secreted proteins of Achlya hypogyna and Thraustotheca clavata identify the ancestral oomycete secretome and reveal gene acquisitions by horizontal gene transfer.</title>
        <authorList>
            <person name="Misner I."/>
            <person name="Blouin N."/>
            <person name="Leonard G."/>
            <person name="Richards T.A."/>
            <person name="Lane C.E."/>
        </authorList>
    </citation>
    <scope>NUCLEOTIDE SEQUENCE [LARGE SCALE GENOMIC DNA]</scope>
    <source>
        <strain evidence="4 5">ATCC 34112</strain>
    </source>
</reference>
<dbReference type="InterPro" id="IPR018791">
    <property type="entry name" value="UV_resistance/autophagy_Atg14"/>
</dbReference>
<dbReference type="STRING" id="74557.A0A1V9Z010"/>
<dbReference type="GO" id="GO:0032991">
    <property type="term" value="C:protein-containing complex"/>
    <property type="evidence" value="ECO:0007669"/>
    <property type="project" value="UniProtKB-ARBA"/>
</dbReference>
<accession>A0A1V9Z010</accession>
<evidence type="ECO:0000256" key="1">
    <source>
        <dbReference type="ARBA" id="ARBA00023054"/>
    </source>
</evidence>
<evidence type="ECO:0000313" key="4">
    <source>
        <dbReference type="EMBL" id="OQR91389.1"/>
    </source>
</evidence>
<gene>
    <name evidence="4" type="ORF">THRCLA_09016</name>
</gene>
<evidence type="ECO:0000313" key="5">
    <source>
        <dbReference type="Proteomes" id="UP000243217"/>
    </source>
</evidence>
<evidence type="ECO:0000259" key="3">
    <source>
        <dbReference type="Pfam" id="PF23741"/>
    </source>
</evidence>
<dbReference type="GO" id="GO:0005768">
    <property type="term" value="C:endosome"/>
    <property type="evidence" value="ECO:0007669"/>
    <property type="project" value="TreeGrafter"/>
</dbReference>
<dbReference type="Pfam" id="PF23741">
    <property type="entry name" value="DUF7164"/>
    <property type="match status" value="1"/>
</dbReference>
<dbReference type="InterPro" id="IPR055588">
    <property type="entry name" value="DUF7164"/>
</dbReference>
<dbReference type="Proteomes" id="UP000243217">
    <property type="component" value="Unassembled WGS sequence"/>
</dbReference>
<protein>
    <recommendedName>
        <fullName evidence="3">DUF7164 domain-containing protein</fullName>
    </recommendedName>
</protein>
<dbReference type="GO" id="GO:0000323">
    <property type="term" value="C:lytic vacuole"/>
    <property type="evidence" value="ECO:0007669"/>
    <property type="project" value="TreeGrafter"/>
</dbReference>
<name>A0A1V9Z010_9STRA</name>
<dbReference type="GO" id="GO:0035493">
    <property type="term" value="P:SNARE complex assembly"/>
    <property type="evidence" value="ECO:0007669"/>
    <property type="project" value="TreeGrafter"/>
</dbReference>
<dbReference type="GO" id="GO:0000149">
    <property type="term" value="F:SNARE binding"/>
    <property type="evidence" value="ECO:0007669"/>
    <property type="project" value="TreeGrafter"/>
</dbReference>
<dbReference type="EMBL" id="JNBS01002431">
    <property type="protein sequence ID" value="OQR91389.1"/>
    <property type="molecule type" value="Genomic_DNA"/>
</dbReference>
<proteinExistence type="predicted"/>
<keyword evidence="5" id="KW-1185">Reference proteome</keyword>